<keyword evidence="6" id="KW-1185">Reference proteome</keyword>
<dbReference type="InterPro" id="IPR051209">
    <property type="entry name" value="FAD-bind_Monooxygenase_sf"/>
</dbReference>
<dbReference type="PANTHER" id="PTHR42877:SF4">
    <property type="entry name" value="FAD_NAD(P)-BINDING DOMAIN-CONTAINING PROTEIN-RELATED"/>
    <property type="match status" value="1"/>
</dbReference>
<dbReference type="AlphaFoldDB" id="A0A641ARP7"/>
<accession>A0A641ARP7</accession>
<dbReference type="InterPro" id="IPR036188">
    <property type="entry name" value="FAD/NAD-bd_sf"/>
</dbReference>
<evidence type="ECO:0000256" key="1">
    <source>
        <dbReference type="ARBA" id="ARBA00010139"/>
    </source>
</evidence>
<name>A0A641ARP7_9ACTN</name>
<dbReference type="GO" id="GO:0004499">
    <property type="term" value="F:N,N-dimethylaniline monooxygenase activity"/>
    <property type="evidence" value="ECO:0007669"/>
    <property type="project" value="InterPro"/>
</dbReference>
<protein>
    <submittedName>
        <fullName evidence="5">NAD(P)/FAD-dependent oxidoreductase</fullName>
    </submittedName>
</protein>
<comment type="caution">
    <text evidence="5">The sequence shown here is derived from an EMBL/GenBank/DDBJ whole genome shotgun (WGS) entry which is preliminary data.</text>
</comment>
<evidence type="ECO:0000313" key="5">
    <source>
        <dbReference type="EMBL" id="KAA1379883.1"/>
    </source>
</evidence>
<reference evidence="5" key="1">
    <citation type="submission" date="2019-09" db="EMBL/GenBank/DDBJ databases">
        <authorList>
            <person name="Li J."/>
        </authorList>
    </citation>
    <scope>NUCLEOTIDE SEQUENCE [LARGE SCALE GENOMIC DNA]</scope>
    <source>
        <strain evidence="5">NRBC 14897</strain>
    </source>
</reference>
<dbReference type="SUPFAM" id="SSF51905">
    <property type="entry name" value="FAD/NAD(P)-binding domain"/>
    <property type="match status" value="2"/>
</dbReference>
<dbReference type="GO" id="GO:0050660">
    <property type="term" value="F:flavin adenine dinucleotide binding"/>
    <property type="evidence" value="ECO:0007669"/>
    <property type="project" value="InterPro"/>
</dbReference>
<comment type="similarity">
    <text evidence="1">Belongs to the FAD-binding monooxygenase family.</text>
</comment>
<dbReference type="PANTHER" id="PTHR42877">
    <property type="entry name" value="L-ORNITHINE N(5)-MONOOXYGENASE-RELATED"/>
    <property type="match status" value="1"/>
</dbReference>
<dbReference type="Pfam" id="PF00743">
    <property type="entry name" value="FMO-like"/>
    <property type="match status" value="1"/>
</dbReference>
<evidence type="ECO:0000256" key="4">
    <source>
        <dbReference type="ARBA" id="ARBA00023002"/>
    </source>
</evidence>
<evidence type="ECO:0000256" key="2">
    <source>
        <dbReference type="ARBA" id="ARBA00022630"/>
    </source>
</evidence>
<proteinExistence type="inferred from homology"/>
<keyword evidence="4" id="KW-0560">Oxidoreductase</keyword>
<dbReference type="Gene3D" id="3.50.50.60">
    <property type="entry name" value="FAD/NAD(P)-binding domain"/>
    <property type="match status" value="2"/>
</dbReference>
<evidence type="ECO:0000256" key="3">
    <source>
        <dbReference type="ARBA" id="ARBA00022827"/>
    </source>
</evidence>
<dbReference type="OrthoDB" id="5168853at2"/>
<dbReference type="InterPro" id="IPR020946">
    <property type="entry name" value="Flavin_mOase-like"/>
</dbReference>
<keyword evidence="3" id="KW-0274">FAD</keyword>
<dbReference type="RefSeq" id="WP_129179822.1">
    <property type="nucleotide sequence ID" value="NZ_JAGIOG010000001.1"/>
</dbReference>
<dbReference type="Proteomes" id="UP001515100">
    <property type="component" value="Unassembled WGS sequence"/>
</dbReference>
<organism evidence="5 6">
    <name type="scientific">Aeromicrobium fastidiosum</name>
    <dbReference type="NCBI Taxonomy" id="52699"/>
    <lineage>
        <taxon>Bacteria</taxon>
        <taxon>Bacillati</taxon>
        <taxon>Actinomycetota</taxon>
        <taxon>Actinomycetes</taxon>
        <taxon>Propionibacteriales</taxon>
        <taxon>Nocardioidaceae</taxon>
        <taxon>Aeromicrobium</taxon>
    </lineage>
</organism>
<evidence type="ECO:0000313" key="6">
    <source>
        <dbReference type="Proteomes" id="UP001515100"/>
    </source>
</evidence>
<dbReference type="EMBL" id="SDPP02000001">
    <property type="protein sequence ID" value="KAA1379883.1"/>
    <property type="molecule type" value="Genomic_DNA"/>
</dbReference>
<gene>
    <name evidence="5" type="ORF">ESP62_001335</name>
</gene>
<keyword evidence="2" id="KW-0285">Flavoprotein</keyword>
<sequence length="661" mass="72643">MTISRETPPPTSAAASDLEELRAALGEANIPTLLLVLAQLTEDPSWLGERYRITKGRALDDNDTGGLSESLQAEVREAALHAIVSSEQSASWGRRLDPSEVADMLAFSLADEVPDSYGALLAEEIGQISRDVELPSPLRPGFSVLIIGAGIFGIGLAIKLKQADVPFTIIEKNADLGGVWLENIYPGAGVDTPSHLYSFSFEPDGGRWSRYFAKRPELHAYLADLAEEHDLLGHIKFGHEVVEADYDSRSATWSVVVKTDTGEEASLVTPVLVSAVGTLNRPQTPSVEGAESFEGPSMHTAEWSPDVDHVGKRVGVIGTGASAMQLVPTIAGQAEDVLIFQRSKQWVVPHPNYGRGVTPAIRYLMARCPAYTRWYRARAFWHFSDSLHASLQIDPDWDKPDVSINAQNERHRVFLTDYIKQQLGDREDLHGVCIPEYPPYGKRPLLDNGWYKALRRDDVHVITDPVARITPRGVATVSGEEHAVDILVWATGFKALQYLWPMTIRGASGRTLTDVWGHHDARAFLGMTVPDFPNLFILNGPNTNAGHGGSAVLVAEFQMRYVLQAIALLATGDVASVEVREDVYEDYNEELDAALAQTIWSHQGMTNWYRNEAGRVVVSSPWTYLEYWRRTRTFDAAHFVVAPATAGQLVADAGRSTPTGA</sequence>
<dbReference type="GO" id="GO:0050661">
    <property type="term" value="F:NADP binding"/>
    <property type="evidence" value="ECO:0007669"/>
    <property type="project" value="InterPro"/>
</dbReference>